<dbReference type="SMART" id="SM00343">
    <property type="entry name" value="ZnF_C2HC"/>
    <property type="match status" value="1"/>
</dbReference>
<protein>
    <submittedName>
        <fullName evidence="4">Putative transcription factor interactor and regulator CCHC(Zn) family</fullName>
    </submittedName>
</protein>
<dbReference type="Pfam" id="PF14223">
    <property type="entry name" value="Retrotran_gag_2"/>
    <property type="match status" value="1"/>
</dbReference>
<dbReference type="PANTHER" id="PTHR34676">
    <property type="entry name" value="DUF4219 DOMAIN-CONTAINING PROTEIN-RELATED"/>
    <property type="match status" value="1"/>
</dbReference>
<gene>
    <name evidence="4" type="ORF">MtrunA17_Chr4g0006611</name>
</gene>
<reference evidence="4" key="1">
    <citation type="journal article" date="2018" name="Nat. Plants">
        <title>Whole-genome landscape of Medicago truncatula symbiotic genes.</title>
        <authorList>
            <person name="Pecrix Y."/>
            <person name="Gamas P."/>
            <person name="Carrere S."/>
        </authorList>
    </citation>
    <scope>NUCLEOTIDE SEQUENCE</scope>
    <source>
        <tissue evidence="4">Leaves</tissue>
    </source>
</reference>
<dbReference type="SUPFAM" id="SSF57756">
    <property type="entry name" value="Retrovirus zinc finger-like domains"/>
    <property type="match status" value="1"/>
</dbReference>
<sequence length="698" mass="79839">MYSFIMGLDEELWDILEDGVDDLDLDEEGAAIDRKIHTPAQKKLYKKHHKIRGIIVASIPRTEYMKMSDKSTAKAMFASLCANFEGSKKVKEAKVLMLVHQYELFRMKDDESIEEMYSRFQTLVSGLQILKKSYVASDHVSKILRSLPSRWRPKVTAIGEAKDLNTLSVEDLVSSLKVHEMSLNEHESSKKSKSIALPSKGKTSKSSKAYKASESEEESPDGDSDEDQSVKMAMLSNKLEYLARKQKKFLSKRGGYKNSKKEDQKGCFNCKKPGHFIADCPDLQKEKSKSKSKKSSFSSNKFRKQIKKSLMATWEDLDSESGSDKEEAEDDTKAAMGLVATVSSEAVSEAESDSKDENEVYSKIPRQELVDSLKELLSLFEHRTNELTDLKEKYVDLMKQQKSTLLELKASEEELKWFNLISTTYEDRLKILCQKLQEKCDKGSGNKHEIALDDFIMAGIDRSKVASMIYSTYKNNGKGIGYSEEKSKEYSLKSYCDCIKDGLKSTFVPEGTNAVTAVQSEPEASGSQAKITSKPENLKSKVMTKSDPKSQRIKIMKRSEPVPQSLIKLESKIPKQKDQKNKAVTAYEKTIRKGVKPKVLNDQKPLSIHPKVQGRKSKASRTNPKGPMKIWVPKSELVKNAGVPKGKRETKVMVPRQRMFKAHDWRESFVPYPYNERWRRSEVWWQPDWKNHWYRYYW</sequence>
<keyword evidence="1" id="KW-0863">Zinc-finger</keyword>
<dbReference type="GO" id="GO:0008270">
    <property type="term" value="F:zinc ion binding"/>
    <property type="evidence" value="ECO:0007669"/>
    <property type="project" value="UniProtKB-KW"/>
</dbReference>
<evidence type="ECO:0000256" key="1">
    <source>
        <dbReference type="PROSITE-ProRule" id="PRU00047"/>
    </source>
</evidence>
<feature type="compositionally biased region" description="Acidic residues" evidence="2">
    <location>
        <begin position="215"/>
        <end position="227"/>
    </location>
</feature>
<name>A0A396HZQ5_MEDTR</name>
<dbReference type="InterPro" id="IPR001878">
    <property type="entry name" value="Znf_CCHC"/>
</dbReference>
<feature type="compositionally biased region" description="Acidic residues" evidence="2">
    <location>
        <begin position="315"/>
        <end position="330"/>
    </location>
</feature>
<feature type="region of interest" description="Disordered" evidence="2">
    <location>
        <begin position="183"/>
        <end position="228"/>
    </location>
</feature>
<feature type="region of interest" description="Disordered" evidence="2">
    <location>
        <begin position="602"/>
        <end position="629"/>
    </location>
</feature>
<feature type="compositionally biased region" description="Low complexity" evidence="2">
    <location>
        <begin position="199"/>
        <end position="212"/>
    </location>
</feature>
<dbReference type="EMBL" id="PSQE01000004">
    <property type="protein sequence ID" value="RHN58826.1"/>
    <property type="molecule type" value="Genomic_DNA"/>
</dbReference>
<dbReference type="Gramene" id="rna20779">
    <property type="protein sequence ID" value="RHN58826.1"/>
    <property type="gene ID" value="gene20779"/>
</dbReference>
<dbReference type="GO" id="GO:0003676">
    <property type="term" value="F:nucleic acid binding"/>
    <property type="evidence" value="ECO:0007669"/>
    <property type="project" value="InterPro"/>
</dbReference>
<dbReference type="Proteomes" id="UP000265566">
    <property type="component" value="Chromosome 4"/>
</dbReference>
<proteinExistence type="predicted"/>
<feature type="region of interest" description="Disordered" evidence="2">
    <location>
        <begin position="281"/>
        <end position="302"/>
    </location>
</feature>
<dbReference type="Gene3D" id="4.10.60.10">
    <property type="entry name" value="Zinc finger, CCHC-type"/>
    <property type="match status" value="1"/>
</dbReference>
<feature type="region of interest" description="Disordered" evidence="2">
    <location>
        <begin position="313"/>
        <end position="332"/>
    </location>
</feature>
<accession>A0A396HZQ5</accession>
<evidence type="ECO:0000256" key="2">
    <source>
        <dbReference type="SAM" id="MobiDB-lite"/>
    </source>
</evidence>
<evidence type="ECO:0000313" key="4">
    <source>
        <dbReference type="EMBL" id="RHN58826.1"/>
    </source>
</evidence>
<keyword evidence="1" id="KW-0862">Zinc</keyword>
<organism evidence="4">
    <name type="scientific">Medicago truncatula</name>
    <name type="common">Barrel medic</name>
    <name type="synonym">Medicago tribuloides</name>
    <dbReference type="NCBI Taxonomy" id="3880"/>
    <lineage>
        <taxon>Eukaryota</taxon>
        <taxon>Viridiplantae</taxon>
        <taxon>Streptophyta</taxon>
        <taxon>Embryophyta</taxon>
        <taxon>Tracheophyta</taxon>
        <taxon>Spermatophyta</taxon>
        <taxon>Magnoliopsida</taxon>
        <taxon>eudicotyledons</taxon>
        <taxon>Gunneridae</taxon>
        <taxon>Pentapetalae</taxon>
        <taxon>rosids</taxon>
        <taxon>fabids</taxon>
        <taxon>Fabales</taxon>
        <taxon>Fabaceae</taxon>
        <taxon>Papilionoideae</taxon>
        <taxon>50 kb inversion clade</taxon>
        <taxon>NPAAA clade</taxon>
        <taxon>Hologalegina</taxon>
        <taxon>IRL clade</taxon>
        <taxon>Trifolieae</taxon>
        <taxon>Medicago</taxon>
    </lineage>
</organism>
<dbReference type="AlphaFoldDB" id="A0A396HZQ5"/>
<comment type="caution">
    <text evidence="4">The sequence shown here is derived from an EMBL/GenBank/DDBJ whole genome shotgun (WGS) entry which is preliminary data.</text>
</comment>
<dbReference type="PROSITE" id="PS50158">
    <property type="entry name" value="ZF_CCHC"/>
    <property type="match status" value="1"/>
</dbReference>
<dbReference type="Pfam" id="PF00098">
    <property type="entry name" value="zf-CCHC"/>
    <property type="match status" value="1"/>
</dbReference>
<dbReference type="InterPro" id="IPR036875">
    <property type="entry name" value="Znf_CCHC_sf"/>
</dbReference>
<feature type="domain" description="CCHC-type" evidence="3">
    <location>
        <begin position="267"/>
        <end position="282"/>
    </location>
</feature>
<dbReference type="PANTHER" id="PTHR34676:SF27">
    <property type="entry name" value="ASPARTYL-TRNA SYNTHETASE"/>
    <property type="match status" value="1"/>
</dbReference>
<evidence type="ECO:0000259" key="3">
    <source>
        <dbReference type="PROSITE" id="PS50158"/>
    </source>
</evidence>
<keyword evidence="1" id="KW-0479">Metal-binding</keyword>